<sequence length="124" mass="13962">MAGRETWKVREKSSLSSPETWTSWSRPGYSSADVSLGRKLLKKSMENCSHRATPVSLQPHLSAWGHCWSRRPGPGLEKSEKELEPIRWFLFCVTFIISGPKDLQREIAAASLLSSSCKPNLTPY</sequence>
<feature type="region of interest" description="Disordered" evidence="1">
    <location>
        <begin position="1"/>
        <end position="25"/>
    </location>
</feature>
<reference evidence="2 3" key="1">
    <citation type="journal article" date="2020" name="Nature">
        <title>Six reference-quality genomes reveal evolution of bat adaptations.</title>
        <authorList>
            <person name="Jebb D."/>
            <person name="Huang Z."/>
            <person name="Pippel M."/>
            <person name="Hughes G.M."/>
            <person name="Lavrichenko K."/>
            <person name="Devanna P."/>
            <person name="Winkler S."/>
            <person name="Jermiin L.S."/>
            <person name="Skirmuntt E.C."/>
            <person name="Katzourakis A."/>
            <person name="Burkitt-Gray L."/>
            <person name="Ray D.A."/>
            <person name="Sullivan K.A.M."/>
            <person name="Roscito J.G."/>
            <person name="Kirilenko B.M."/>
            <person name="Davalos L.M."/>
            <person name="Corthals A.P."/>
            <person name="Power M.L."/>
            <person name="Jones G."/>
            <person name="Ransome R.D."/>
            <person name="Dechmann D.K.N."/>
            <person name="Locatelli A.G."/>
            <person name="Puechmaille S.J."/>
            <person name="Fedrigo O."/>
            <person name="Jarvis E.D."/>
            <person name="Hiller M."/>
            <person name="Vernes S.C."/>
            <person name="Myers E.W."/>
            <person name="Teeling E.C."/>
        </authorList>
    </citation>
    <scope>NUCLEOTIDE SEQUENCE [LARGE SCALE GENOMIC DNA]</scope>
    <source>
        <strain evidence="2">MPipKuh1</strain>
        <tissue evidence="2">Flight muscle</tissue>
    </source>
</reference>
<evidence type="ECO:0000313" key="2">
    <source>
        <dbReference type="EMBL" id="KAF6343021.1"/>
    </source>
</evidence>
<feature type="compositionally biased region" description="Basic and acidic residues" evidence="1">
    <location>
        <begin position="1"/>
        <end position="13"/>
    </location>
</feature>
<comment type="caution">
    <text evidence="2">The sequence shown here is derived from an EMBL/GenBank/DDBJ whole genome shotgun (WGS) entry which is preliminary data.</text>
</comment>
<evidence type="ECO:0000313" key="3">
    <source>
        <dbReference type="Proteomes" id="UP000558488"/>
    </source>
</evidence>
<proteinExistence type="predicted"/>
<gene>
    <name evidence="2" type="ORF">mPipKuh1_010747</name>
</gene>
<organism evidence="2 3">
    <name type="scientific">Pipistrellus kuhlii</name>
    <name type="common">Kuhl's pipistrelle</name>
    <dbReference type="NCBI Taxonomy" id="59472"/>
    <lineage>
        <taxon>Eukaryota</taxon>
        <taxon>Metazoa</taxon>
        <taxon>Chordata</taxon>
        <taxon>Craniata</taxon>
        <taxon>Vertebrata</taxon>
        <taxon>Euteleostomi</taxon>
        <taxon>Mammalia</taxon>
        <taxon>Eutheria</taxon>
        <taxon>Laurasiatheria</taxon>
        <taxon>Chiroptera</taxon>
        <taxon>Yangochiroptera</taxon>
        <taxon>Vespertilionidae</taxon>
        <taxon>Pipistrellus</taxon>
    </lineage>
</organism>
<protein>
    <submittedName>
        <fullName evidence="2">Uncharacterized protein</fullName>
    </submittedName>
</protein>
<feature type="compositionally biased region" description="Polar residues" evidence="1">
    <location>
        <begin position="14"/>
        <end position="25"/>
    </location>
</feature>
<keyword evidence="3" id="KW-1185">Reference proteome</keyword>
<dbReference type="EMBL" id="JACAGB010000009">
    <property type="protein sequence ID" value="KAF6343021.1"/>
    <property type="molecule type" value="Genomic_DNA"/>
</dbReference>
<name>A0A7J7X068_PIPKU</name>
<accession>A0A7J7X068</accession>
<dbReference type="AlphaFoldDB" id="A0A7J7X068"/>
<dbReference type="Proteomes" id="UP000558488">
    <property type="component" value="Unassembled WGS sequence"/>
</dbReference>
<evidence type="ECO:0000256" key="1">
    <source>
        <dbReference type="SAM" id="MobiDB-lite"/>
    </source>
</evidence>